<dbReference type="eggNOG" id="KOG1267">
    <property type="taxonomic scope" value="Eukaryota"/>
</dbReference>
<dbReference type="SMART" id="SM00733">
    <property type="entry name" value="Mterf"/>
    <property type="match status" value="7"/>
</dbReference>
<dbReference type="PANTHER" id="PTHR13068">
    <property type="entry name" value="CGI-12 PROTEIN-RELATED"/>
    <property type="match status" value="1"/>
</dbReference>
<keyword evidence="2" id="KW-0805">Transcription regulation</keyword>
<keyword evidence="2" id="KW-0806">Transcription termination</keyword>
<dbReference type="InterPro" id="IPR038538">
    <property type="entry name" value="MTERF_sf"/>
</dbReference>
<dbReference type="AlphaFoldDB" id="R0FA45"/>
<keyword evidence="5" id="KW-1185">Reference proteome</keyword>
<sequence>VTTLGKNRGDLYRLNHELQLHYLEDKGENLISDSKQKGTLASRKHTQIHFLFLGCYYSVFNFMSLAKALNDSSVDNNLRDCTLVTHQPEELHGLLYKPIFAEAVKHGDGIRNETSFLHLLEDLIGIFGLACFFLGVLCPCCGHQRHRNTNLLRHLPRENDGFRGGHHRSLPLIQKVRVLQILTDGNKEEKGRVTSMEATNTSSSSIMWFFRDKGFDDPSIDKMLKKCKQLEKAQSDVASENWDYLRNIVGIQERKLPYIVSRCPKILTLRLDERLIPMVECLSGLGRTPREVASAITKFPPILSHSVEEKLCPLLAFFQALGVPETQLGKMILFNPRLISYSIDTKLAVIVSFLASLGLDQDGMIGKVLVKHPFLMGYSVDKRLRPTTEFLKSSVGLTEDGIQSVVMNFPQLVCRDVNKILKPNYDYLRECGFGDAQIATMVTGYPPILIKSIKNSLQPRIRFLVQVMGRGIDEVASYPEFFHHGLKKKVESRYKLVKRNNIDCSLREMLDCNTKKFHDKFGFSVGTASYASF</sequence>
<keyword evidence="3" id="KW-0809">Transit peptide</keyword>
<dbReference type="GO" id="GO:0005737">
    <property type="term" value="C:cytoplasm"/>
    <property type="evidence" value="ECO:0007669"/>
    <property type="project" value="UniProtKB-ARBA"/>
</dbReference>
<dbReference type="STRING" id="81985.R0FA45"/>
<dbReference type="FunFam" id="1.25.70.10:FF:000012">
    <property type="entry name" value="transcription termination factor MTERF6, chloroplastic/mitochondrial"/>
    <property type="match status" value="1"/>
</dbReference>
<dbReference type="EMBL" id="KB870811">
    <property type="protein sequence ID" value="EOA18887.1"/>
    <property type="molecule type" value="Genomic_DNA"/>
</dbReference>
<evidence type="ECO:0000256" key="3">
    <source>
        <dbReference type="ARBA" id="ARBA00022946"/>
    </source>
</evidence>
<feature type="non-terminal residue" evidence="4">
    <location>
        <position position="1"/>
    </location>
</feature>
<comment type="similarity">
    <text evidence="1">Belongs to the mTERF family.</text>
</comment>
<gene>
    <name evidence="4" type="ORF">CARUB_v10007517mg</name>
</gene>
<accession>R0FA45</accession>
<evidence type="ECO:0000256" key="2">
    <source>
        <dbReference type="ARBA" id="ARBA00022472"/>
    </source>
</evidence>
<dbReference type="Proteomes" id="UP000029121">
    <property type="component" value="Unassembled WGS sequence"/>
</dbReference>
<dbReference type="GO" id="GO:0003676">
    <property type="term" value="F:nucleic acid binding"/>
    <property type="evidence" value="ECO:0007669"/>
    <property type="project" value="InterPro"/>
</dbReference>
<protein>
    <submittedName>
        <fullName evidence="4">Uncharacterized protein</fullName>
    </submittedName>
</protein>
<organism evidence="4 5">
    <name type="scientific">Capsella rubella</name>
    <dbReference type="NCBI Taxonomy" id="81985"/>
    <lineage>
        <taxon>Eukaryota</taxon>
        <taxon>Viridiplantae</taxon>
        <taxon>Streptophyta</taxon>
        <taxon>Embryophyta</taxon>
        <taxon>Tracheophyta</taxon>
        <taxon>Spermatophyta</taxon>
        <taxon>Magnoliopsida</taxon>
        <taxon>eudicotyledons</taxon>
        <taxon>Gunneridae</taxon>
        <taxon>Pentapetalae</taxon>
        <taxon>rosids</taxon>
        <taxon>malvids</taxon>
        <taxon>Brassicales</taxon>
        <taxon>Brassicaceae</taxon>
        <taxon>Camelineae</taxon>
        <taxon>Capsella</taxon>
    </lineage>
</organism>
<reference evidence="5" key="1">
    <citation type="journal article" date="2013" name="Nat. Genet.">
        <title>The Capsella rubella genome and the genomic consequences of rapid mating system evolution.</title>
        <authorList>
            <person name="Slotte T."/>
            <person name="Hazzouri K.M."/>
            <person name="Agren J.A."/>
            <person name="Koenig D."/>
            <person name="Maumus F."/>
            <person name="Guo Y.L."/>
            <person name="Steige K."/>
            <person name="Platts A.E."/>
            <person name="Escobar J.S."/>
            <person name="Newman L.K."/>
            <person name="Wang W."/>
            <person name="Mandakova T."/>
            <person name="Vello E."/>
            <person name="Smith L.M."/>
            <person name="Henz S.R."/>
            <person name="Steffen J."/>
            <person name="Takuno S."/>
            <person name="Brandvain Y."/>
            <person name="Coop G."/>
            <person name="Andolfatto P."/>
            <person name="Hu T.T."/>
            <person name="Blanchette M."/>
            <person name="Clark R.M."/>
            <person name="Quesneville H."/>
            <person name="Nordborg M."/>
            <person name="Gaut B.S."/>
            <person name="Lysak M.A."/>
            <person name="Jenkins J."/>
            <person name="Grimwood J."/>
            <person name="Chapman J."/>
            <person name="Prochnik S."/>
            <person name="Shu S."/>
            <person name="Rokhsar D."/>
            <person name="Schmutz J."/>
            <person name="Weigel D."/>
            <person name="Wright S.I."/>
        </authorList>
    </citation>
    <scope>NUCLEOTIDE SEQUENCE [LARGE SCALE GENOMIC DNA]</scope>
    <source>
        <strain evidence="5">cv. Monte Gargano</strain>
    </source>
</reference>
<evidence type="ECO:0000313" key="5">
    <source>
        <dbReference type="Proteomes" id="UP000029121"/>
    </source>
</evidence>
<dbReference type="Pfam" id="PF02536">
    <property type="entry name" value="mTERF"/>
    <property type="match status" value="1"/>
</dbReference>
<dbReference type="PANTHER" id="PTHR13068:SF112">
    <property type="entry name" value="TRANSCRIPTION TERMINATION FACTOR 3, MITOCHONDRIAL"/>
    <property type="match status" value="1"/>
</dbReference>
<dbReference type="InterPro" id="IPR003690">
    <property type="entry name" value="MTERF"/>
</dbReference>
<dbReference type="Gene3D" id="1.25.70.10">
    <property type="entry name" value="Transcription termination factor 3, mitochondrial"/>
    <property type="match status" value="1"/>
</dbReference>
<proteinExistence type="inferred from homology"/>
<keyword evidence="2" id="KW-0804">Transcription</keyword>
<evidence type="ECO:0000313" key="4">
    <source>
        <dbReference type="EMBL" id="EOA18887.1"/>
    </source>
</evidence>
<evidence type="ECO:0000256" key="1">
    <source>
        <dbReference type="ARBA" id="ARBA00007692"/>
    </source>
</evidence>
<dbReference type="GO" id="GO:0006353">
    <property type="term" value="P:DNA-templated transcription termination"/>
    <property type="evidence" value="ECO:0007669"/>
    <property type="project" value="UniProtKB-KW"/>
</dbReference>
<name>R0FA45_9BRAS</name>